<dbReference type="STRING" id="579105.SAMN04488096_105197"/>
<dbReference type="Proteomes" id="UP000184225">
    <property type="component" value="Unassembled WGS sequence"/>
</dbReference>
<proteinExistence type="predicted"/>
<organism evidence="1 2">
    <name type="scientific">Mesonia phycicola</name>
    <dbReference type="NCBI Taxonomy" id="579105"/>
    <lineage>
        <taxon>Bacteria</taxon>
        <taxon>Pseudomonadati</taxon>
        <taxon>Bacteroidota</taxon>
        <taxon>Flavobacteriia</taxon>
        <taxon>Flavobacteriales</taxon>
        <taxon>Flavobacteriaceae</taxon>
        <taxon>Mesonia</taxon>
    </lineage>
</organism>
<evidence type="ECO:0000313" key="1">
    <source>
        <dbReference type="EMBL" id="SHI87470.1"/>
    </source>
</evidence>
<protein>
    <submittedName>
        <fullName evidence="1">Uncharacterized protein</fullName>
    </submittedName>
</protein>
<accession>A0A1M6EQ81</accession>
<dbReference type="OrthoDB" id="1377121at2"/>
<dbReference type="RefSeq" id="WP_073150586.1">
    <property type="nucleotide sequence ID" value="NZ_FQYY01000005.1"/>
</dbReference>
<reference evidence="1 2" key="1">
    <citation type="submission" date="2016-11" db="EMBL/GenBank/DDBJ databases">
        <authorList>
            <person name="Jaros S."/>
            <person name="Januszkiewicz K."/>
            <person name="Wedrychowicz H."/>
        </authorList>
    </citation>
    <scope>NUCLEOTIDE SEQUENCE [LARGE SCALE GENOMIC DNA]</scope>
    <source>
        <strain evidence="1 2">DSM 21425</strain>
    </source>
</reference>
<keyword evidence="2" id="KW-1185">Reference proteome</keyword>
<sequence>MTDKDNYNAYHDFVESKNTGWTYTGPSDLENSFHAILSALWFYQENVLDNIDIDENTTADSKVRIHMHTNYIFSGGLKTETTPSVQDLFGFADFYKTKKDLGADDSEDITSIVVSRRGLYALRIGDPQKVENFASDIDNPNLEDKGVTYKQALKNLYDKNVLEETKLMCNNCPDAYEAALFEMNFIEFVKYIPGIKVFRRLNDGNGNYTWEEI</sequence>
<name>A0A1M6EQ81_9FLAO</name>
<evidence type="ECO:0000313" key="2">
    <source>
        <dbReference type="Proteomes" id="UP000184225"/>
    </source>
</evidence>
<gene>
    <name evidence="1" type="ORF">SAMN04488096_105197</name>
</gene>
<dbReference type="EMBL" id="FQYY01000005">
    <property type="protein sequence ID" value="SHI87470.1"/>
    <property type="molecule type" value="Genomic_DNA"/>
</dbReference>
<dbReference type="AlphaFoldDB" id="A0A1M6EQ81"/>